<dbReference type="AlphaFoldDB" id="H1LHR5"/>
<reference evidence="1 2" key="1">
    <citation type="submission" date="2011-09" db="EMBL/GenBank/DDBJ databases">
        <authorList>
            <person name="Weinstock G."/>
            <person name="Sodergren E."/>
            <person name="Clifton S."/>
            <person name="Fulton L."/>
            <person name="Fulton B."/>
            <person name="Courtney L."/>
            <person name="Fronick C."/>
            <person name="Harrison M."/>
            <person name="Strong C."/>
            <person name="Farmer C."/>
            <person name="Delahaunty K."/>
            <person name="Markovic C."/>
            <person name="Hall O."/>
            <person name="Minx P."/>
            <person name="Tomlinson C."/>
            <person name="Mitreva M."/>
            <person name="Hou S."/>
            <person name="Chen J."/>
            <person name="Wollam A."/>
            <person name="Pepin K.H."/>
            <person name="Johnson M."/>
            <person name="Bhonagiri V."/>
            <person name="Zhang X."/>
            <person name="Suruliraj S."/>
            <person name="Warren W."/>
            <person name="Chinwalla A."/>
            <person name="Mardis E.R."/>
            <person name="Wilson R.K."/>
        </authorList>
    </citation>
    <scope>NUCLEOTIDE SEQUENCE [LARGE SCALE GENOMIC DNA]</scope>
    <source>
        <strain evidence="1 2">F0435</strain>
    </source>
</reference>
<name>H1LHR5_9LACO</name>
<organism evidence="1 2">
    <name type="scientific">Lentilactobacillus kisonensis F0435</name>
    <dbReference type="NCBI Taxonomy" id="797516"/>
    <lineage>
        <taxon>Bacteria</taxon>
        <taxon>Bacillati</taxon>
        <taxon>Bacillota</taxon>
        <taxon>Bacilli</taxon>
        <taxon>Lactobacillales</taxon>
        <taxon>Lactobacillaceae</taxon>
        <taxon>Lentilactobacillus</taxon>
    </lineage>
</organism>
<accession>H1LHR5</accession>
<evidence type="ECO:0000313" key="2">
    <source>
        <dbReference type="Proteomes" id="UP000005025"/>
    </source>
</evidence>
<comment type="caution">
    <text evidence="1">The sequence shown here is derived from an EMBL/GenBank/DDBJ whole genome shotgun (WGS) entry which is preliminary data.</text>
</comment>
<dbReference type="PATRIC" id="fig|797516.3.peg.1931"/>
<dbReference type="Proteomes" id="UP000005025">
    <property type="component" value="Unassembled WGS sequence"/>
</dbReference>
<proteinExistence type="predicted"/>
<sequence>MNQQKHGEPFSLEPQTHKYQIGDRHSVMINSNSKINGTHPKLIRKGAV</sequence>
<gene>
    <name evidence="1" type="ORF">HMPREF9104_02156</name>
</gene>
<dbReference type="EMBL" id="AGRJ01000189">
    <property type="protein sequence ID" value="EHO50247.1"/>
    <property type="molecule type" value="Genomic_DNA"/>
</dbReference>
<dbReference type="HOGENOM" id="CLU_3154183_0_0_9"/>
<evidence type="ECO:0000313" key="1">
    <source>
        <dbReference type="EMBL" id="EHO50247.1"/>
    </source>
</evidence>
<protein>
    <submittedName>
        <fullName evidence="1">Uncharacterized protein</fullName>
    </submittedName>
</protein>